<protein>
    <submittedName>
        <fullName evidence="6">NPQTN specific sortase B</fullName>
    </submittedName>
</protein>
<dbReference type="CDD" id="cd05826">
    <property type="entry name" value="Sortase_B"/>
    <property type="match status" value="1"/>
</dbReference>
<dbReference type="PIRSF" id="PIRSF030150">
    <property type="entry name" value="UCP030150"/>
    <property type="match status" value="1"/>
</dbReference>
<keyword evidence="1" id="KW-0378">Hydrolase</keyword>
<evidence type="ECO:0000256" key="4">
    <source>
        <dbReference type="PIRSR" id="PIRSR605754-1"/>
    </source>
</evidence>
<dbReference type="Gene3D" id="2.40.260.10">
    <property type="entry name" value="Sortase"/>
    <property type="match status" value="1"/>
</dbReference>
<evidence type="ECO:0000256" key="5">
    <source>
        <dbReference type="SAM" id="Phobius"/>
    </source>
</evidence>
<evidence type="ECO:0000256" key="2">
    <source>
        <dbReference type="PIRSR" id="PIRSR030150-1"/>
    </source>
</evidence>
<feature type="site" description="Transition state stabilizer" evidence="3">
    <location>
        <position position="238"/>
    </location>
</feature>
<comment type="caution">
    <text evidence="6">The sequence shown here is derived from an EMBL/GenBank/DDBJ whole genome shotgun (WGS) entry which is preliminary data.</text>
</comment>
<dbReference type="GO" id="GO:0016787">
    <property type="term" value="F:hydrolase activity"/>
    <property type="evidence" value="ECO:0007669"/>
    <property type="project" value="UniProtKB-KW"/>
</dbReference>
<keyword evidence="7" id="KW-1185">Reference proteome</keyword>
<proteinExistence type="predicted"/>
<feature type="transmembrane region" description="Helical" evidence="5">
    <location>
        <begin position="12"/>
        <end position="32"/>
    </location>
</feature>
<dbReference type="InterPro" id="IPR009835">
    <property type="entry name" value="SrtB"/>
</dbReference>
<dbReference type="InterPro" id="IPR015986">
    <property type="entry name" value="SrtB_Firmicute"/>
</dbReference>
<feature type="active site" description="Proton donor/acceptor" evidence="4">
    <location>
        <position position="135"/>
    </location>
</feature>
<evidence type="ECO:0000256" key="1">
    <source>
        <dbReference type="ARBA" id="ARBA00022801"/>
    </source>
</evidence>
<keyword evidence="5" id="KW-0812">Transmembrane</keyword>
<dbReference type="SUPFAM" id="SSF63817">
    <property type="entry name" value="Sortase"/>
    <property type="match status" value="1"/>
</dbReference>
<dbReference type="Pfam" id="PF04203">
    <property type="entry name" value="Sortase"/>
    <property type="match status" value="1"/>
</dbReference>
<dbReference type="Proteomes" id="UP000018895">
    <property type="component" value="Unassembled WGS sequence"/>
</dbReference>
<reference evidence="6" key="1">
    <citation type="journal article" date="2014" name="Genome Announc.">
        <title>Draft Genome Sequences of Three Alkaliphilic Bacillus Strains, Bacillus wakoensis JCM 9140T, Bacillus akibai JCM 9157T, and Bacillus hemicellulosilyticus JCM 9152T.</title>
        <authorList>
            <person name="Yuki M."/>
            <person name="Oshima K."/>
            <person name="Suda W."/>
            <person name="Oshida Y."/>
            <person name="Kitamura K."/>
            <person name="Iida T."/>
            <person name="Hattori M."/>
            <person name="Ohkuma M."/>
        </authorList>
    </citation>
    <scope>NUCLEOTIDE SEQUENCE [LARGE SCALE GENOMIC DNA]</scope>
    <source>
        <strain evidence="6">JCM 9152</strain>
    </source>
</reference>
<accession>W4QJG7</accession>
<dbReference type="InterPro" id="IPR023365">
    <property type="entry name" value="Sortase_dom-sf"/>
</dbReference>
<evidence type="ECO:0000313" key="6">
    <source>
        <dbReference type="EMBL" id="GAE32241.1"/>
    </source>
</evidence>
<feature type="active site" description="Acyl-thioester intermediate" evidence="2">
    <location>
        <position position="228"/>
    </location>
</feature>
<dbReference type="STRING" id="1236971.JCM9152_3765"/>
<dbReference type="AlphaFoldDB" id="W4QJG7"/>
<dbReference type="EMBL" id="BAUU01000032">
    <property type="protein sequence ID" value="GAE32241.1"/>
    <property type="molecule type" value="Genomic_DNA"/>
</dbReference>
<dbReference type="InterPro" id="IPR005754">
    <property type="entry name" value="Sortase"/>
</dbReference>
<organism evidence="6 7">
    <name type="scientific">Halalkalibacter hemicellulosilyticusJCM 9152</name>
    <dbReference type="NCBI Taxonomy" id="1236971"/>
    <lineage>
        <taxon>Bacteria</taxon>
        <taxon>Bacillati</taxon>
        <taxon>Bacillota</taxon>
        <taxon>Bacilli</taxon>
        <taxon>Bacillales</taxon>
        <taxon>Bacillaceae</taxon>
        <taxon>Halalkalibacter</taxon>
    </lineage>
</organism>
<keyword evidence="5" id="KW-0472">Membrane</keyword>
<sequence length="250" mass="29975">MNKMKKVIQRCITILCIAVFTFALYQLITIGYDYVNNRHVLAQIQDVYEVEENGLGDDRDQIQMSFDPLLEINEDIVGWITIDGTRIDYPVLQAEDNEYYLNRNYLHDETRAGSLFLDYRNDIHEEDRHTIIYGHRMRDGSMFGQLPRFLEQEFYEEHSTMMWDTLYEQYDVEIFSAYITTTDFYYIETEFHDDHHYESFLEEIQERSVIHSEVQVRSNDQIITLSTCDYQLDREEGRLVLHGKLTLRKQ</sequence>
<dbReference type="NCBIfam" id="TIGR03064">
    <property type="entry name" value="sortase_srtB"/>
    <property type="match status" value="1"/>
</dbReference>
<keyword evidence="5" id="KW-1133">Transmembrane helix</keyword>
<name>W4QJG7_9BACI</name>
<evidence type="ECO:0000256" key="3">
    <source>
        <dbReference type="PIRSR" id="PIRSR030150-2"/>
    </source>
</evidence>
<gene>
    <name evidence="6" type="ORF">JCM9152_3765</name>
</gene>
<evidence type="ECO:0000313" key="7">
    <source>
        <dbReference type="Proteomes" id="UP000018895"/>
    </source>
</evidence>